<keyword evidence="1" id="KW-0808">Transferase</keyword>
<accession>A0A0E3LPR8</accession>
<reference evidence="3 4" key="1">
    <citation type="submission" date="2014-07" db="EMBL/GenBank/DDBJ databases">
        <title>Methanogenic archaea and the global carbon cycle.</title>
        <authorList>
            <person name="Henriksen J.R."/>
            <person name="Luke J."/>
            <person name="Reinhart S."/>
            <person name="Benedict M.N."/>
            <person name="Youngblut N.D."/>
            <person name="Metcalf M.E."/>
            <person name="Whitaker R.J."/>
            <person name="Metcalf W.W."/>
        </authorList>
    </citation>
    <scope>NUCLEOTIDE SEQUENCE [LARGE SCALE GENOMIC DNA]</scope>
    <source>
        <strain evidence="3 4">227</strain>
    </source>
</reference>
<dbReference type="HOGENOM" id="CLU_1017851_0_0_2"/>
<evidence type="ECO:0000313" key="3">
    <source>
        <dbReference type="EMBL" id="AKB56996.1"/>
    </source>
</evidence>
<dbReference type="GO" id="GO:0030418">
    <property type="term" value="P:nicotianamine biosynthetic process"/>
    <property type="evidence" value="ECO:0007669"/>
    <property type="project" value="InterPro"/>
</dbReference>
<keyword evidence="2" id="KW-0949">S-adenosyl-L-methionine</keyword>
<evidence type="ECO:0000256" key="2">
    <source>
        <dbReference type="ARBA" id="ARBA00022691"/>
    </source>
</evidence>
<dbReference type="AlphaFoldDB" id="A0A0E3LPR8"/>
<dbReference type="SUPFAM" id="SSF53335">
    <property type="entry name" value="S-adenosyl-L-methionine-dependent methyltransferases"/>
    <property type="match status" value="1"/>
</dbReference>
<dbReference type="PANTHER" id="PTHR32266:SF12">
    <property type="entry name" value="NICOTIANAMINE SYNTHASE 3"/>
    <property type="match status" value="1"/>
</dbReference>
<dbReference type="InterPro" id="IPR004298">
    <property type="entry name" value="Nicotian_synth"/>
</dbReference>
<dbReference type="GeneID" id="24799415"/>
<dbReference type="Proteomes" id="UP000033079">
    <property type="component" value="Chromosome"/>
</dbReference>
<dbReference type="RefSeq" id="WP_048117195.1">
    <property type="nucleotide sequence ID" value="NZ_CP009530.1"/>
</dbReference>
<evidence type="ECO:0000313" key="4">
    <source>
        <dbReference type="Proteomes" id="UP000033079"/>
    </source>
</evidence>
<dbReference type="PROSITE" id="PS51142">
    <property type="entry name" value="NAS"/>
    <property type="match status" value="1"/>
</dbReference>
<evidence type="ECO:0000256" key="1">
    <source>
        <dbReference type="ARBA" id="ARBA00022679"/>
    </source>
</evidence>
<sequence>MVGAIDESLELSEAVLKEILDLYKDIRELSDEEILSCSSDRPEKLFMKLDSLITRDLESDLVFILLNKQELKPIFAHLNLFRNLYTVRLETGYAKEILASQSPWNVLEEFPFYKNYLRLVQAEFEGFKLKAGDRVIFLGSGPLPLTLIVFFKYHAVKGTGIEQNPERAKISIETLDKLGLSKDITIINGSHFSMNPIDFLDLGIGVKAFIIAAQAGPKKEILDYLLKVIPTGCKISYRIYEKGLMKLLNRDFLLDLPDGYREYKRIRPEPPAYNTVIILEKKSNCSGIPE</sequence>
<dbReference type="Pfam" id="PF03059">
    <property type="entry name" value="NAS"/>
    <property type="match status" value="1"/>
</dbReference>
<proteinExistence type="predicted"/>
<dbReference type="Gene3D" id="3.40.50.150">
    <property type="entry name" value="Vaccinia Virus protein VP39"/>
    <property type="match status" value="1"/>
</dbReference>
<dbReference type="PANTHER" id="PTHR32266">
    <property type="entry name" value="NICOTIANAMINE SYNTHASE 3"/>
    <property type="match status" value="1"/>
</dbReference>
<dbReference type="PATRIC" id="fig|1434106.5.peg.584"/>
<dbReference type="GO" id="GO:0030410">
    <property type="term" value="F:nicotianamine synthase activity"/>
    <property type="evidence" value="ECO:0007669"/>
    <property type="project" value="InterPro"/>
</dbReference>
<name>A0A0E3LPR8_METBA</name>
<organism evidence="3 4">
    <name type="scientific">Methanosarcina barkeri 227</name>
    <dbReference type="NCBI Taxonomy" id="1434106"/>
    <lineage>
        <taxon>Archaea</taxon>
        <taxon>Methanobacteriati</taxon>
        <taxon>Methanobacteriota</taxon>
        <taxon>Stenosarchaea group</taxon>
        <taxon>Methanomicrobia</taxon>
        <taxon>Methanosarcinales</taxon>
        <taxon>Methanosarcinaceae</taxon>
        <taxon>Methanosarcina</taxon>
    </lineage>
</organism>
<protein>
    <recommendedName>
        <fullName evidence="5">Methyltransferase</fullName>
    </recommendedName>
</protein>
<gene>
    <name evidence="3" type="ORF">MSBR2_0480</name>
</gene>
<evidence type="ECO:0008006" key="5">
    <source>
        <dbReference type="Google" id="ProtNLM"/>
    </source>
</evidence>
<dbReference type="KEGG" id="mbar:MSBR2_0480"/>
<dbReference type="InterPro" id="IPR029063">
    <property type="entry name" value="SAM-dependent_MTases_sf"/>
</dbReference>
<dbReference type="EMBL" id="CP009530">
    <property type="protein sequence ID" value="AKB56996.1"/>
    <property type="molecule type" value="Genomic_DNA"/>
</dbReference>